<keyword evidence="1" id="KW-1133">Transmembrane helix</keyword>
<feature type="transmembrane region" description="Helical" evidence="1">
    <location>
        <begin position="23"/>
        <end position="40"/>
    </location>
</feature>
<proteinExistence type="predicted"/>
<keyword evidence="1" id="KW-0812">Transmembrane</keyword>
<sequence>MVDEGNQNEYPYSTRTLCNSMRLFFYSLIVSLLNASLLAGQGKAEPMTFRAELCVVKINPLVYEMLQVRKTYGGITVQPWEVVDKRFEGDAETKQEIKEHLDQSFASSCLAKVMNSGISQVDELAKEGLVEFVSPWQRFEQANLPAGQLFELTVKQPAGKITLEKLWVKREVAKTAAGEPLHFLSYKAVARLDETLQLGKHQVELNHDYNDSLAYIAYPVGQGCYLISRFYFGHSATDDLKSLSIFLDFKHLNLGYLKHSGFKVLGDKKE</sequence>
<dbReference type="EMBL" id="BAABRL010000013">
    <property type="protein sequence ID" value="GAA5497287.1"/>
    <property type="molecule type" value="Genomic_DNA"/>
</dbReference>
<accession>A0ABP9V9I7</accession>
<dbReference type="Proteomes" id="UP001424741">
    <property type="component" value="Unassembled WGS sequence"/>
</dbReference>
<comment type="caution">
    <text evidence="2">The sequence shown here is derived from an EMBL/GenBank/DDBJ whole genome shotgun (WGS) entry which is preliminary data.</text>
</comment>
<reference evidence="2 3" key="1">
    <citation type="submission" date="2024-02" db="EMBL/GenBank/DDBJ databases">
        <title>Rubritalea halochordaticola NBRC 107102.</title>
        <authorList>
            <person name="Ichikawa N."/>
            <person name="Katano-Makiyama Y."/>
            <person name="Hidaka K."/>
        </authorList>
    </citation>
    <scope>NUCLEOTIDE SEQUENCE [LARGE SCALE GENOMIC DNA]</scope>
    <source>
        <strain evidence="2 3">NBRC 107102</strain>
    </source>
</reference>
<keyword evidence="1" id="KW-0472">Membrane</keyword>
<evidence type="ECO:0000313" key="3">
    <source>
        <dbReference type="Proteomes" id="UP001424741"/>
    </source>
</evidence>
<organism evidence="2 3">
    <name type="scientific">Rubritalea halochordaticola</name>
    <dbReference type="NCBI Taxonomy" id="714537"/>
    <lineage>
        <taxon>Bacteria</taxon>
        <taxon>Pseudomonadati</taxon>
        <taxon>Verrucomicrobiota</taxon>
        <taxon>Verrucomicrobiia</taxon>
        <taxon>Verrucomicrobiales</taxon>
        <taxon>Rubritaleaceae</taxon>
        <taxon>Rubritalea</taxon>
    </lineage>
</organism>
<name>A0ABP9V9I7_9BACT</name>
<gene>
    <name evidence="2" type="ORF">Rhal01_03480</name>
</gene>
<evidence type="ECO:0000313" key="2">
    <source>
        <dbReference type="EMBL" id="GAA5497287.1"/>
    </source>
</evidence>
<evidence type="ECO:0000256" key="1">
    <source>
        <dbReference type="SAM" id="Phobius"/>
    </source>
</evidence>
<protein>
    <submittedName>
        <fullName evidence="2">Uncharacterized protein</fullName>
    </submittedName>
</protein>
<keyword evidence="3" id="KW-1185">Reference proteome</keyword>